<evidence type="ECO:0000313" key="3">
    <source>
        <dbReference type="EMBL" id="MCY6371597.1"/>
    </source>
</evidence>
<dbReference type="InterPro" id="IPR024163">
    <property type="entry name" value="Aerotolerance_reg_N"/>
</dbReference>
<dbReference type="InterPro" id="IPR002035">
    <property type="entry name" value="VWF_A"/>
</dbReference>
<dbReference type="Pfam" id="PF13519">
    <property type="entry name" value="VWA_2"/>
    <property type="match status" value="1"/>
</dbReference>
<keyword evidence="4" id="KW-1185">Reference proteome</keyword>
<evidence type="ECO:0000313" key="4">
    <source>
        <dbReference type="Proteomes" id="UP001079657"/>
    </source>
</evidence>
<feature type="domain" description="VWFA" evidence="2">
    <location>
        <begin position="89"/>
        <end position="288"/>
    </location>
</feature>
<dbReference type="CDD" id="cd00198">
    <property type="entry name" value="vWFA"/>
    <property type="match status" value="1"/>
</dbReference>
<comment type="caution">
    <text evidence="3">The sequence shown here is derived from an EMBL/GenBank/DDBJ whole genome shotgun (WGS) entry which is preliminary data.</text>
</comment>
<dbReference type="Pfam" id="PF07584">
    <property type="entry name" value="BatA"/>
    <property type="match status" value="1"/>
</dbReference>
<keyword evidence="1" id="KW-1133">Transmembrane helix</keyword>
<protein>
    <submittedName>
        <fullName evidence="3">BatA and WFA domain-containing protein</fullName>
    </submittedName>
</protein>
<dbReference type="Gene3D" id="3.40.50.410">
    <property type="entry name" value="von Willebrand factor, type A domain"/>
    <property type="match status" value="1"/>
</dbReference>
<feature type="transmembrane region" description="Helical" evidence="1">
    <location>
        <begin position="59"/>
        <end position="80"/>
    </location>
</feature>
<proteinExistence type="predicted"/>
<feature type="transmembrane region" description="Helical" evidence="1">
    <location>
        <begin position="6"/>
        <end position="24"/>
    </location>
</feature>
<keyword evidence="1" id="KW-0812">Transmembrane</keyword>
<dbReference type="SUPFAM" id="SSF53300">
    <property type="entry name" value="vWA-like"/>
    <property type="match status" value="1"/>
</dbReference>
<feature type="transmembrane region" description="Helical" evidence="1">
    <location>
        <begin position="579"/>
        <end position="598"/>
    </location>
</feature>
<dbReference type="InterPro" id="IPR036465">
    <property type="entry name" value="vWFA_dom_sf"/>
</dbReference>
<evidence type="ECO:0000259" key="2">
    <source>
        <dbReference type="PROSITE" id="PS50234"/>
    </source>
</evidence>
<accession>A0ABT4CRA6</accession>
<dbReference type="RefSeq" id="WP_268050452.1">
    <property type="nucleotide sequence ID" value="NZ_JAPQES010000004.1"/>
</dbReference>
<name>A0ABT4CRA6_9CLOT</name>
<dbReference type="PANTHER" id="PTHR37464:SF1">
    <property type="entry name" value="BLL2463 PROTEIN"/>
    <property type="match status" value="1"/>
</dbReference>
<dbReference type="Proteomes" id="UP001079657">
    <property type="component" value="Unassembled WGS sequence"/>
</dbReference>
<keyword evidence="1" id="KW-0472">Membrane</keyword>
<dbReference type="EMBL" id="JAPQES010000004">
    <property type="protein sequence ID" value="MCY6371597.1"/>
    <property type="molecule type" value="Genomic_DNA"/>
</dbReference>
<dbReference type="PROSITE" id="PS50234">
    <property type="entry name" value="VWFA"/>
    <property type="match status" value="1"/>
</dbReference>
<reference evidence="3" key="1">
    <citation type="submission" date="2022-12" db="EMBL/GenBank/DDBJ databases">
        <authorList>
            <person name="Wang J."/>
        </authorList>
    </citation>
    <scope>NUCLEOTIDE SEQUENCE</scope>
    <source>
        <strain evidence="3">HY-42-06</strain>
    </source>
</reference>
<gene>
    <name evidence="3" type="ORF">OXH55_13190</name>
</gene>
<dbReference type="PANTHER" id="PTHR37464">
    <property type="entry name" value="BLL2463 PROTEIN"/>
    <property type="match status" value="1"/>
</dbReference>
<evidence type="ECO:0000256" key="1">
    <source>
        <dbReference type="SAM" id="Phobius"/>
    </source>
</evidence>
<organism evidence="3 4">
    <name type="scientific">Clostridium ganghwense</name>
    <dbReference type="NCBI Taxonomy" id="312089"/>
    <lineage>
        <taxon>Bacteria</taxon>
        <taxon>Bacillati</taxon>
        <taxon>Bacillota</taxon>
        <taxon>Clostridia</taxon>
        <taxon>Eubacteriales</taxon>
        <taxon>Clostridiaceae</taxon>
        <taxon>Clostridium</taxon>
    </lineage>
</organism>
<sequence>MTLFSPKFLWFLLFIPPVILMYILKQKFEEKKISSIYLWNNALKDIEVNTPWQKLKKNLLLFMQILLILLIIFAAANPFLNLWGKNYNNLIIVIDNSGSMNAVYQKTTRLEEAKNRAEVLVKGTASGSKISVISSGKNQKVEISGSSNKDEVINKIKAIESSNSRGNINDSISLVKSIAKQYEDYQAVFYSDSNVELKNINGENISLASRGENVSLDYISNSLADNKIKSLVRITNRSDKELQREVSLFGDEDSKLIDVRSIKLKPKETVTIVFDNYDSNYKSVYAEITEKDALVEDNIIYSIVKQPKLKKVLLVSDRNIFIEKALLPINSIELYKAKEVQDIEEGYDLYVFDGKAPDKMPEKGSILFINPLKDNEAVKIKGEVQGGKVQVADHPITKYIRDAKFAVSKVRDISIPYWGETLLNVNSKSIAFVGEHSGRKIGVIGFDLHNSDFPLNAEFPIFINQISSYFLGDNSIQNNRYFCGEEVNINPSPNSKKIYIKTPDNKKEEIENKYPIRPFENTIKSGIYTLTQKNDSGESKNMFAVNFPSESESNINVKVEGTRNSVMNNSSVKSMGISIQWILILFALVFMMIEWFIYAKRV</sequence>